<evidence type="ECO:0000313" key="2">
    <source>
        <dbReference type="Proteomes" id="UP000323521"/>
    </source>
</evidence>
<keyword evidence="2" id="KW-1185">Reference proteome</keyword>
<reference evidence="1 2" key="1">
    <citation type="submission" date="2016-10" db="EMBL/GenBank/DDBJ databases">
        <title>Complete Genome Sequence of Peptococcaceae strain DCMF.</title>
        <authorList>
            <person name="Edwards R.J."/>
            <person name="Holland S.I."/>
            <person name="Deshpande N.P."/>
            <person name="Wong Y.K."/>
            <person name="Ertan H."/>
            <person name="Manefield M."/>
            <person name="Russell T.L."/>
            <person name="Lee M.J."/>
        </authorList>
    </citation>
    <scope>NUCLEOTIDE SEQUENCE [LARGE SCALE GENOMIC DNA]</scope>
    <source>
        <strain evidence="1 2">DCMF</strain>
    </source>
</reference>
<accession>A0A3G1KNU6</accession>
<name>A0A3G1KNU6_FORW1</name>
<dbReference type="RefSeq" id="WP_148133322.1">
    <property type="nucleotide sequence ID" value="NZ_CP017634.1"/>
</dbReference>
<dbReference type="OrthoDB" id="1811432at2"/>
<dbReference type="AlphaFoldDB" id="A0A3G1KNU6"/>
<evidence type="ECO:0008006" key="3">
    <source>
        <dbReference type="Google" id="ProtNLM"/>
    </source>
</evidence>
<protein>
    <recommendedName>
        <fullName evidence="3">DUF2284 domain-containing protein</fullName>
    </recommendedName>
</protein>
<dbReference type="EMBL" id="CP017634">
    <property type="protein sequence ID" value="ATW24143.1"/>
    <property type="molecule type" value="Genomic_DNA"/>
</dbReference>
<dbReference type="KEGG" id="fwa:DCMF_04520"/>
<dbReference type="Proteomes" id="UP000323521">
    <property type="component" value="Chromosome"/>
</dbReference>
<evidence type="ECO:0000313" key="1">
    <source>
        <dbReference type="EMBL" id="ATW24143.1"/>
    </source>
</evidence>
<gene>
    <name evidence="1" type="ORF">DCMF_04520</name>
</gene>
<sequence length="169" mass="19430">MSKIIVSVNPILDYSVRELCKKPYYSHPNGCPNFNKKQGCPPQVKYFDQIFDITKPIYAICNVFSFLEHVKRMRRLHPEWSDHQLKCCLYWQGTARKQLRSHVAEFTKEHNGHFVTYCPEGMGVNVTETLKNVGIFLEWPPVYVSYQVALAGIMVQKGGKCDGKNVKTG</sequence>
<proteinExistence type="predicted"/>
<organism evidence="1 2">
    <name type="scientific">Formimonas warabiya</name>
    <dbReference type="NCBI Taxonomy" id="1761012"/>
    <lineage>
        <taxon>Bacteria</taxon>
        <taxon>Bacillati</taxon>
        <taxon>Bacillota</taxon>
        <taxon>Clostridia</taxon>
        <taxon>Eubacteriales</taxon>
        <taxon>Peptococcaceae</taxon>
        <taxon>Candidatus Formimonas</taxon>
    </lineage>
</organism>